<dbReference type="InterPro" id="IPR045276">
    <property type="entry name" value="YbiO_bact"/>
</dbReference>
<keyword evidence="4 8" id="KW-0812">Transmembrane</keyword>
<evidence type="ECO:0000256" key="5">
    <source>
        <dbReference type="ARBA" id="ARBA00022989"/>
    </source>
</evidence>
<comment type="similarity">
    <text evidence="2">Belongs to the MscS (TC 1.A.23) family.</text>
</comment>
<protein>
    <submittedName>
        <fullName evidence="13">Mechanosensitive ion channel family protein</fullName>
    </submittedName>
</protein>
<dbReference type="SUPFAM" id="SSF82861">
    <property type="entry name" value="Mechanosensitive channel protein MscS (YggB), transmembrane region"/>
    <property type="match status" value="1"/>
</dbReference>
<keyword evidence="6 8" id="KW-0472">Membrane</keyword>
<sequence>MNTLRRALAIGTLAIFGLLAISSHAAQETPANAPAAPTAQEESAGGYAMGGMVGSVQDRMDRFAQELTDLRQGLQGLPQQLAEAKASLFNGEETATDLLGLLLLMFALGAVCEKLATLRLDPLRRRMEQQQESRWYVRLGYLVLGSLFSLVALLVFTLPALLVPVIAFDAGEPPRLLLVSLLAVVVTLRFVAVLARVILAPWARGIRPLPLECEQARCFYRWTLAFALVYALMVHGSEMLLALGLQRELVLAAVVVCGLLLTLFVVAVIWLERRAINQMFAEGLSEASSASPIRQMVAQSWPFLATAWILLLWGIWAFNRFIDNDLLAGKVSLAWWATLLFPALDRLVYALLSRIAALPVLQVGSFPQRAPRVVSIILNGFRVLLAAGALIALSEAWGMGSFDMMQSRGGQQVLGRLGDVLVILLLAYVVWEVVRTLIEQHMPETQEDADAAPEGEGGAGGATRTETLLPLLRSFILVVLVVVVVLTLLHSLGIEIGPLIAGAGVVGIAVGFGAQKLVQDVISGIFFLLDDAFRRGEYIETGGLRGTVEKISMRSMRLRHHLGAVQTIPYGEIATVKNLSRDWITMKLELRLPYDTDIEKVRKTIKKVGQEMLEDEEMGPSFILPLKSQGVMRVEESALIVRMKFTSKPGEQWIIRREAFRRVRDALQQQGITFAHREVRVRLPEELEHGHPAEPAAAVAGGPSATAVGGPDPQREKLVEQATAAATTAVIAAELARQQKLDGAEEGDGEEM</sequence>
<dbReference type="RefSeq" id="WP_125017861.1">
    <property type="nucleotide sequence ID" value="NZ_QWEZ01000002.1"/>
</dbReference>
<feature type="transmembrane region" description="Helical" evidence="8">
    <location>
        <begin position="139"/>
        <end position="166"/>
    </location>
</feature>
<evidence type="ECO:0000256" key="3">
    <source>
        <dbReference type="ARBA" id="ARBA00022475"/>
    </source>
</evidence>
<keyword evidence="5 8" id="KW-1133">Transmembrane helix</keyword>
<dbReference type="Gene3D" id="2.30.30.60">
    <property type="match status" value="1"/>
</dbReference>
<reference evidence="13 14" key="1">
    <citation type="submission" date="2018-08" db="EMBL/GenBank/DDBJ databases">
        <authorList>
            <person name="Khan S.A."/>
        </authorList>
    </citation>
    <scope>NUCLEOTIDE SEQUENCE [LARGE SCALE GENOMIC DNA]</scope>
    <source>
        <strain evidence="13 14">GTF-13</strain>
    </source>
</reference>
<feature type="signal peptide" evidence="9">
    <location>
        <begin position="1"/>
        <end position="25"/>
    </location>
</feature>
<feature type="transmembrane region" description="Helical" evidence="8">
    <location>
        <begin position="178"/>
        <end position="199"/>
    </location>
</feature>
<evidence type="ECO:0000256" key="6">
    <source>
        <dbReference type="ARBA" id="ARBA00023136"/>
    </source>
</evidence>
<dbReference type="InterPro" id="IPR011066">
    <property type="entry name" value="MscS_channel_C_sf"/>
</dbReference>
<feature type="transmembrane region" description="Helical" evidence="8">
    <location>
        <begin position="219"/>
        <end position="237"/>
    </location>
</feature>
<dbReference type="Gene3D" id="3.30.70.100">
    <property type="match status" value="1"/>
</dbReference>
<evidence type="ECO:0000256" key="4">
    <source>
        <dbReference type="ARBA" id="ARBA00022692"/>
    </source>
</evidence>
<evidence type="ECO:0000256" key="9">
    <source>
        <dbReference type="SAM" id="SignalP"/>
    </source>
</evidence>
<feature type="chain" id="PRO_5018003660" evidence="9">
    <location>
        <begin position="26"/>
        <end position="752"/>
    </location>
</feature>
<evidence type="ECO:0000256" key="8">
    <source>
        <dbReference type="SAM" id="Phobius"/>
    </source>
</evidence>
<reference evidence="13 14" key="2">
    <citation type="submission" date="2018-12" db="EMBL/GenBank/DDBJ databases">
        <title>Simiduia agarivorans gen. nov., sp. nov., a marine, agarolytic bacterium isolated from shallow coastal water from Keelung, Taiwan.</title>
        <authorList>
            <person name="Shieh W.Y."/>
        </authorList>
    </citation>
    <scope>NUCLEOTIDE SEQUENCE [LARGE SCALE GENOMIC DNA]</scope>
    <source>
        <strain evidence="13 14">GTF-13</strain>
    </source>
</reference>
<comment type="caution">
    <text evidence="13">The sequence shown here is derived from an EMBL/GenBank/DDBJ whole genome shotgun (WGS) entry which is preliminary data.</text>
</comment>
<feature type="transmembrane region" description="Helical" evidence="8">
    <location>
        <begin position="333"/>
        <end position="352"/>
    </location>
</feature>
<feature type="transmembrane region" description="Helical" evidence="8">
    <location>
        <begin position="249"/>
        <end position="271"/>
    </location>
</feature>
<dbReference type="Pfam" id="PF21082">
    <property type="entry name" value="MS_channel_3rd"/>
    <property type="match status" value="1"/>
</dbReference>
<dbReference type="InterPro" id="IPR010920">
    <property type="entry name" value="LSM_dom_sf"/>
</dbReference>
<evidence type="ECO:0000259" key="11">
    <source>
        <dbReference type="Pfam" id="PF21082"/>
    </source>
</evidence>
<dbReference type="GO" id="GO:0005886">
    <property type="term" value="C:plasma membrane"/>
    <property type="evidence" value="ECO:0007669"/>
    <property type="project" value="UniProtKB-SubCell"/>
</dbReference>
<dbReference type="PANTHER" id="PTHR30460">
    <property type="entry name" value="MODERATE CONDUCTANCE MECHANOSENSITIVE CHANNEL YBIO"/>
    <property type="match status" value="1"/>
</dbReference>
<evidence type="ECO:0000256" key="2">
    <source>
        <dbReference type="ARBA" id="ARBA00008017"/>
    </source>
</evidence>
<feature type="transmembrane region" description="Helical" evidence="8">
    <location>
        <begin position="373"/>
        <end position="393"/>
    </location>
</feature>
<dbReference type="SUPFAM" id="SSF50182">
    <property type="entry name" value="Sm-like ribonucleoproteins"/>
    <property type="match status" value="1"/>
</dbReference>
<dbReference type="PANTHER" id="PTHR30460:SF0">
    <property type="entry name" value="MODERATE CONDUCTANCE MECHANOSENSITIVE CHANNEL YBIO"/>
    <property type="match status" value="1"/>
</dbReference>
<dbReference type="GO" id="GO:0008381">
    <property type="term" value="F:mechanosensitive monoatomic ion channel activity"/>
    <property type="evidence" value="ECO:0007669"/>
    <property type="project" value="InterPro"/>
</dbReference>
<dbReference type="InterPro" id="IPR011014">
    <property type="entry name" value="MscS_channel_TM-2"/>
</dbReference>
<dbReference type="InterPro" id="IPR049142">
    <property type="entry name" value="MS_channel_1st"/>
</dbReference>
<feature type="domain" description="Mechanosensitive ion channel MscS C-terminal" evidence="11">
    <location>
        <begin position="591"/>
        <end position="673"/>
    </location>
</feature>
<evidence type="ECO:0000259" key="12">
    <source>
        <dbReference type="Pfam" id="PF21088"/>
    </source>
</evidence>
<feature type="domain" description="Mechanosensitive ion channel MscS" evidence="10">
    <location>
        <begin position="517"/>
        <end position="581"/>
    </location>
</feature>
<keyword evidence="14" id="KW-1185">Reference proteome</keyword>
<dbReference type="InterPro" id="IPR049278">
    <property type="entry name" value="MS_channel_C"/>
</dbReference>
<evidence type="ECO:0000256" key="7">
    <source>
        <dbReference type="SAM" id="MobiDB-lite"/>
    </source>
</evidence>
<dbReference type="AlphaFoldDB" id="A0A3P3VKT4"/>
<keyword evidence="3" id="KW-1003">Cell membrane</keyword>
<proteinExistence type="inferred from homology"/>
<dbReference type="EMBL" id="QWEZ01000002">
    <property type="protein sequence ID" value="RRJ83300.1"/>
    <property type="molecule type" value="Genomic_DNA"/>
</dbReference>
<feature type="region of interest" description="Disordered" evidence="7">
    <location>
        <begin position="694"/>
        <end position="714"/>
    </location>
</feature>
<feature type="transmembrane region" description="Helical" evidence="8">
    <location>
        <begin position="471"/>
        <end position="490"/>
    </location>
</feature>
<feature type="transmembrane region" description="Helical" evidence="8">
    <location>
        <begin position="301"/>
        <end position="321"/>
    </location>
</feature>
<dbReference type="Pfam" id="PF21088">
    <property type="entry name" value="MS_channel_1st"/>
    <property type="match status" value="1"/>
</dbReference>
<accession>A0A3P3VKT4</accession>
<dbReference type="Proteomes" id="UP000280792">
    <property type="component" value="Unassembled WGS sequence"/>
</dbReference>
<feature type="domain" description="Mechanosensitive ion channel transmembrane helices 2/3" evidence="12">
    <location>
        <begin position="476"/>
        <end position="515"/>
    </location>
</feature>
<dbReference type="Pfam" id="PF00924">
    <property type="entry name" value="MS_channel_2nd"/>
    <property type="match status" value="1"/>
</dbReference>
<dbReference type="InterPro" id="IPR006685">
    <property type="entry name" value="MscS_channel_2nd"/>
</dbReference>
<feature type="transmembrane region" description="Helical" evidence="8">
    <location>
        <begin position="413"/>
        <end position="434"/>
    </location>
</feature>
<evidence type="ECO:0000256" key="1">
    <source>
        <dbReference type="ARBA" id="ARBA00004651"/>
    </source>
</evidence>
<evidence type="ECO:0000313" key="13">
    <source>
        <dbReference type="EMBL" id="RRJ83300.1"/>
    </source>
</evidence>
<dbReference type="Gene3D" id="1.10.287.1260">
    <property type="match status" value="1"/>
</dbReference>
<evidence type="ECO:0000313" key="14">
    <source>
        <dbReference type="Proteomes" id="UP000280792"/>
    </source>
</evidence>
<feature type="transmembrane region" description="Helical" evidence="8">
    <location>
        <begin position="98"/>
        <end position="118"/>
    </location>
</feature>
<name>A0A3P3VKT4_9GAMM</name>
<keyword evidence="9" id="KW-0732">Signal</keyword>
<comment type="subcellular location">
    <subcellularLocation>
        <location evidence="1">Cell membrane</location>
        <topology evidence="1">Multi-pass membrane protein</topology>
    </subcellularLocation>
</comment>
<dbReference type="SUPFAM" id="SSF82689">
    <property type="entry name" value="Mechanosensitive channel protein MscS (YggB), C-terminal domain"/>
    <property type="match status" value="1"/>
</dbReference>
<organism evidence="13 14">
    <name type="scientific">Aestuariirhabdus litorea</name>
    <dbReference type="NCBI Taxonomy" id="2528527"/>
    <lineage>
        <taxon>Bacteria</taxon>
        <taxon>Pseudomonadati</taxon>
        <taxon>Pseudomonadota</taxon>
        <taxon>Gammaproteobacteria</taxon>
        <taxon>Oceanospirillales</taxon>
        <taxon>Aestuariirhabdaceae</taxon>
        <taxon>Aestuariirhabdus</taxon>
    </lineage>
</organism>
<gene>
    <name evidence="13" type="ORF">D0544_15875</name>
</gene>
<evidence type="ECO:0000259" key="10">
    <source>
        <dbReference type="Pfam" id="PF00924"/>
    </source>
</evidence>
<dbReference type="InterPro" id="IPR023408">
    <property type="entry name" value="MscS_beta-dom_sf"/>
</dbReference>
<feature type="compositionally biased region" description="Low complexity" evidence="7">
    <location>
        <begin position="694"/>
        <end position="711"/>
    </location>
</feature>